<dbReference type="PANTHER" id="PTHR15131:SF3">
    <property type="entry name" value="SNRNA-ACTIVATING PROTEIN COMPLEX SUBUNIT 1"/>
    <property type="match status" value="1"/>
</dbReference>
<gene>
    <name evidence="1" type="ORF">ZIOFF_003209</name>
</gene>
<organism evidence="1 2">
    <name type="scientific">Zingiber officinale</name>
    <name type="common">Ginger</name>
    <name type="synonym">Amomum zingiber</name>
    <dbReference type="NCBI Taxonomy" id="94328"/>
    <lineage>
        <taxon>Eukaryota</taxon>
        <taxon>Viridiplantae</taxon>
        <taxon>Streptophyta</taxon>
        <taxon>Embryophyta</taxon>
        <taxon>Tracheophyta</taxon>
        <taxon>Spermatophyta</taxon>
        <taxon>Magnoliopsida</taxon>
        <taxon>Liliopsida</taxon>
        <taxon>Zingiberales</taxon>
        <taxon>Zingiberaceae</taxon>
        <taxon>Zingiber</taxon>
    </lineage>
</organism>
<keyword evidence="2" id="KW-1185">Reference proteome</keyword>
<evidence type="ECO:0000313" key="1">
    <source>
        <dbReference type="EMBL" id="KAG6538105.1"/>
    </source>
</evidence>
<dbReference type="GO" id="GO:0042795">
    <property type="term" value="P:snRNA transcription by RNA polymerase II"/>
    <property type="evidence" value="ECO:0007669"/>
    <property type="project" value="TreeGrafter"/>
</dbReference>
<proteinExistence type="predicted"/>
<sequence length="269" mass="30695">MDLASFKLDVDELLDKFTDGNYTTLADMKRLWMSKRFSYIFEAKPSSKEGLFMQSLYSYSIRHMVSVGAFSRRLGGLYCLYCLYETQPYHPYFKIYLSLGELKSLKMLVVDAKTMGIGVVPALVKRMLDKDTFLFGSVDNVGGYQIVDEAIKVENKCVQIAYERLMENTEIDHYLQMDLGRELEFDTLKKMSEENAEAKELALSAYDLATGDDAKDIADHKNLIGDKLDDIVKQWDAEKEAFCEQTGISICNESVVTDDFAEIELLLNE</sequence>
<dbReference type="EMBL" id="JACMSC010000001">
    <property type="protein sequence ID" value="KAG6538105.1"/>
    <property type="molecule type" value="Genomic_DNA"/>
</dbReference>
<dbReference type="OrthoDB" id="20127at2759"/>
<dbReference type="PANTHER" id="PTHR15131">
    <property type="entry name" value="SMALL NUCLEAR RNA ACTIVATING COMPLEX, POLYPEPTIDE 1"/>
    <property type="match status" value="1"/>
</dbReference>
<name>A0A8J5ICW3_ZINOF</name>
<dbReference type="AlphaFoldDB" id="A0A8J5ICW3"/>
<dbReference type="Proteomes" id="UP000734854">
    <property type="component" value="Unassembled WGS sequence"/>
</dbReference>
<reference evidence="1 2" key="1">
    <citation type="submission" date="2020-08" db="EMBL/GenBank/DDBJ databases">
        <title>Plant Genome Project.</title>
        <authorList>
            <person name="Zhang R.-G."/>
        </authorList>
    </citation>
    <scope>NUCLEOTIDE SEQUENCE [LARGE SCALE GENOMIC DNA]</scope>
    <source>
        <tissue evidence="1">Rhizome</tissue>
    </source>
</reference>
<dbReference type="InterPro" id="IPR019188">
    <property type="entry name" value="SNAPC1"/>
</dbReference>
<dbReference type="GO" id="GO:0043565">
    <property type="term" value="F:sequence-specific DNA binding"/>
    <property type="evidence" value="ECO:0007669"/>
    <property type="project" value="TreeGrafter"/>
</dbReference>
<dbReference type="GO" id="GO:0042796">
    <property type="term" value="P:snRNA transcription by RNA polymerase III"/>
    <property type="evidence" value="ECO:0007669"/>
    <property type="project" value="TreeGrafter"/>
</dbReference>
<accession>A0A8J5ICW3</accession>
<evidence type="ECO:0000313" key="2">
    <source>
        <dbReference type="Proteomes" id="UP000734854"/>
    </source>
</evidence>
<dbReference type="Pfam" id="PF09808">
    <property type="entry name" value="SNAPC1"/>
    <property type="match status" value="1"/>
</dbReference>
<dbReference type="GO" id="GO:0019185">
    <property type="term" value="C:snRNA-activating protein complex"/>
    <property type="evidence" value="ECO:0007669"/>
    <property type="project" value="TreeGrafter"/>
</dbReference>
<comment type="caution">
    <text evidence="1">The sequence shown here is derived from an EMBL/GenBank/DDBJ whole genome shotgun (WGS) entry which is preliminary data.</text>
</comment>
<protein>
    <submittedName>
        <fullName evidence="1">Uncharacterized protein</fullName>
    </submittedName>
</protein>